<gene>
    <name evidence="2" type="ordered locus">swp_2180</name>
</gene>
<dbReference type="Pfam" id="PF06764">
    <property type="entry name" value="DUF1223"/>
    <property type="match status" value="1"/>
</dbReference>
<dbReference type="InterPro" id="IPR010634">
    <property type="entry name" value="DUF1223"/>
</dbReference>
<dbReference type="AlphaFoldDB" id="B8CM07"/>
<dbReference type="InterPro" id="IPR036249">
    <property type="entry name" value="Thioredoxin-like_sf"/>
</dbReference>
<reference evidence="2 3" key="1">
    <citation type="journal article" date="2008" name="PLoS ONE">
        <title>Environmental adaptation: genomic analysis of the piezotolerant and psychrotolerant deep-sea iron reducing bacterium Shewanella piezotolerans WP3.</title>
        <authorList>
            <person name="Wang F."/>
            <person name="Wang J."/>
            <person name="Jian H."/>
            <person name="Zhang B."/>
            <person name="Li S."/>
            <person name="Wang F."/>
            <person name="Zeng X."/>
            <person name="Gao L."/>
            <person name="Bartlett D.H."/>
            <person name="Yu J."/>
            <person name="Hu S."/>
            <person name="Xiao X."/>
        </authorList>
    </citation>
    <scope>NUCLEOTIDE SEQUENCE [LARGE SCALE GENOMIC DNA]</scope>
    <source>
        <strain evidence="3">WP3 / JCM 13877</strain>
    </source>
</reference>
<evidence type="ECO:0000313" key="3">
    <source>
        <dbReference type="Proteomes" id="UP000000753"/>
    </source>
</evidence>
<proteinExistence type="predicted"/>
<feature type="signal peptide" evidence="1">
    <location>
        <begin position="1"/>
        <end position="40"/>
    </location>
</feature>
<dbReference type="Proteomes" id="UP000000753">
    <property type="component" value="Chromosome"/>
</dbReference>
<sequence>MIFWLSRVYFIKPTRYQFMLVKNMRFTVLCLLLLSVNVGAQTITDFNKQSGVNKPYFIELYTSQGCSSCPPAETWLSAFSKQTALWDKYFPLAFHVTYWDYIGWKDPYGERAFSQRQYAHLNAKHIGQVYTPQFVINGQEWRGWFERKLGDVLSKPQADVGELSVGIQGLQLRANFDNQTGNTSPLELHLALVGAGLETKISRGENRNKILQHDFTVLKHQVFIEQANNANHFAADIEPVTLKDWHATRYAWVAWIEQKDRPIQAVGAWLDTQE</sequence>
<accession>B8CM07</accession>
<keyword evidence="3" id="KW-1185">Reference proteome</keyword>
<organism evidence="2 3">
    <name type="scientific">Shewanella piezotolerans (strain WP3 / JCM 13877)</name>
    <dbReference type="NCBI Taxonomy" id="225849"/>
    <lineage>
        <taxon>Bacteria</taxon>
        <taxon>Pseudomonadati</taxon>
        <taxon>Pseudomonadota</taxon>
        <taxon>Gammaproteobacteria</taxon>
        <taxon>Alteromonadales</taxon>
        <taxon>Shewanellaceae</taxon>
        <taxon>Shewanella</taxon>
    </lineage>
</organism>
<dbReference type="HOGENOM" id="CLU_065609_1_0_6"/>
<dbReference type="PANTHER" id="PTHR36057">
    <property type="match status" value="1"/>
</dbReference>
<dbReference type="eggNOG" id="COG5429">
    <property type="taxonomic scope" value="Bacteria"/>
</dbReference>
<keyword evidence="1" id="KW-0732">Signal</keyword>
<dbReference type="KEGG" id="swp:swp_2180"/>
<protein>
    <submittedName>
        <fullName evidence="2">Secreted protein, putative</fullName>
    </submittedName>
</protein>
<dbReference type="EMBL" id="CP000472">
    <property type="protein sequence ID" value="ACJ28931.1"/>
    <property type="molecule type" value="Genomic_DNA"/>
</dbReference>
<dbReference type="SUPFAM" id="SSF52833">
    <property type="entry name" value="Thioredoxin-like"/>
    <property type="match status" value="1"/>
</dbReference>
<evidence type="ECO:0000256" key="1">
    <source>
        <dbReference type="SAM" id="SignalP"/>
    </source>
</evidence>
<dbReference type="PANTHER" id="PTHR36057:SF1">
    <property type="entry name" value="LIPOPROTEIN LIPID ATTACHMENT SITE-LIKE PROTEIN, PUTATIVE (DUF1223)-RELATED"/>
    <property type="match status" value="1"/>
</dbReference>
<name>B8CM07_SHEPW</name>
<feature type="chain" id="PRO_5002870081" evidence="1">
    <location>
        <begin position="41"/>
        <end position="274"/>
    </location>
</feature>
<evidence type="ECO:0000313" key="2">
    <source>
        <dbReference type="EMBL" id="ACJ28931.1"/>
    </source>
</evidence>